<dbReference type="OrthoDB" id="10070851at2759"/>
<name>A0A4C1SBZ8_EUMVA</name>
<evidence type="ECO:0000256" key="1">
    <source>
        <dbReference type="SAM" id="MobiDB-lite"/>
    </source>
</evidence>
<dbReference type="AlphaFoldDB" id="A0A4C1SBZ8"/>
<evidence type="ECO:0000313" key="2">
    <source>
        <dbReference type="EMBL" id="GBO99573.1"/>
    </source>
</evidence>
<dbReference type="EMBL" id="BGZK01000003">
    <property type="protein sequence ID" value="GBO99573.1"/>
    <property type="molecule type" value="Genomic_DNA"/>
</dbReference>
<gene>
    <name evidence="2" type="ORF">EVAR_723_1</name>
</gene>
<reference evidence="2 3" key="1">
    <citation type="journal article" date="2019" name="Commun. Biol.">
        <title>The bagworm genome reveals a unique fibroin gene that provides high tensile strength.</title>
        <authorList>
            <person name="Kono N."/>
            <person name="Nakamura H."/>
            <person name="Ohtoshi R."/>
            <person name="Tomita M."/>
            <person name="Numata K."/>
            <person name="Arakawa K."/>
        </authorList>
    </citation>
    <scope>NUCLEOTIDE SEQUENCE [LARGE SCALE GENOMIC DNA]</scope>
</reference>
<evidence type="ECO:0000313" key="3">
    <source>
        <dbReference type="Proteomes" id="UP000299102"/>
    </source>
</evidence>
<proteinExistence type="predicted"/>
<dbReference type="Proteomes" id="UP000299102">
    <property type="component" value="Unassembled WGS sequence"/>
</dbReference>
<organism evidence="2 3">
    <name type="scientific">Eumeta variegata</name>
    <name type="common">Bagworm moth</name>
    <name type="synonym">Eumeta japonica</name>
    <dbReference type="NCBI Taxonomy" id="151549"/>
    <lineage>
        <taxon>Eukaryota</taxon>
        <taxon>Metazoa</taxon>
        <taxon>Ecdysozoa</taxon>
        <taxon>Arthropoda</taxon>
        <taxon>Hexapoda</taxon>
        <taxon>Insecta</taxon>
        <taxon>Pterygota</taxon>
        <taxon>Neoptera</taxon>
        <taxon>Endopterygota</taxon>
        <taxon>Lepidoptera</taxon>
        <taxon>Glossata</taxon>
        <taxon>Ditrysia</taxon>
        <taxon>Tineoidea</taxon>
        <taxon>Psychidae</taxon>
        <taxon>Oiketicinae</taxon>
        <taxon>Eumeta</taxon>
    </lineage>
</organism>
<accession>A0A4C1SBZ8</accession>
<feature type="compositionally biased region" description="Basic and acidic residues" evidence="1">
    <location>
        <begin position="139"/>
        <end position="148"/>
    </location>
</feature>
<feature type="region of interest" description="Disordered" evidence="1">
    <location>
        <begin position="135"/>
        <end position="165"/>
    </location>
</feature>
<comment type="caution">
    <text evidence="2">The sequence shown here is derived from an EMBL/GenBank/DDBJ whole genome shotgun (WGS) entry which is preliminary data.</text>
</comment>
<protein>
    <submittedName>
        <fullName evidence="2">Uncharacterized protein</fullName>
    </submittedName>
</protein>
<keyword evidence="3" id="KW-1185">Reference proteome</keyword>
<sequence length="180" mass="19891">MSRLLFKQNIEKSKCESGVSCTHCYVKYNTETKVGLNYCVRPLSLFYSDASADGVEERSLVLRSRSHARLRRNATLSHAFSWIQESAGPFFFKFPNVLTEAPKSQNLRETKLAKTISFFTQTKLVLPKAEPAALGATKNEARNGEKPRAAGAPRPTNLASTPTSAQSAVFSIIRAYDGAR</sequence>